<dbReference type="Proteomes" id="UP000265520">
    <property type="component" value="Unassembled WGS sequence"/>
</dbReference>
<name>A0A392NK05_9FABA</name>
<comment type="caution">
    <text evidence="2">The sequence shown here is derived from an EMBL/GenBank/DDBJ whole genome shotgun (WGS) entry which is preliminary data.</text>
</comment>
<dbReference type="EMBL" id="LXQA010040224">
    <property type="protein sequence ID" value="MCH99418.1"/>
    <property type="molecule type" value="Genomic_DNA"/>
</dbReference>
<gene>
    <name evidence="2" type="ORF">A2U01_0020430</name>
</gene>
<accession>A0A392NK05</accession>
<protein>
    <submittedName>
        <fullName evidence="2">Uncharacterized protein</fullName>
    </submittedName>
</protein>
<evidence type="ECO:0000313" key="3">
    <source>
        <dbReference type="Proteomes" id="UP000265520"/>
    </source>
</evidence>
<sequence>MMEEEGCSRNPISCNRPKKKSSNIVSSAGTILCCSSLNSSDIRNCNKNFLKRNETEVASKVWNGAVELGVEGEEDKEVYIQHIIGNERHDEESRVMREQLKKVNQ</sequence>
<proteinExistence type="predicted"/>
<keyword evidence="3" id="KW-1185">Reference proteome</keyword>
<dbReference type="AlphaFoldDB" id="A0A392NK05"/>
<organism evidence="2 3">
    <name type="scientific">Trifolium medium</name>
    <dbReference type="NCBI Taxonomy" id="97028"/>
    <lineage>
        <taxon>Eukaryota</taxon>
        <taxon>Viridiplantae</taxon>
        <taxon>Streptophyta</taxon>
        <taxon>Embryophyta</taxon>
        <taxon>Tracheophyta</taxon>
        <taxon>Spermatophyta</taxon>
        <taxon>Magnoliopsida</taxon>
        <taxon>eudicotyledons</taxon>
        <taxon>Gunneridae</taxon>
        <taxon>Pentapetalae</taxon>
        <taxon>rosids</taxon>
        <taxon>fabids</taxon>
        <taxon>Fabales</taxon>
        <taxon>Fabaceae</taxon>
        <taxon>Papilionoideae</taxon>
        <taxon>50 kb inversion clade</taxon>
        <taxon>NPAAA clade</taxon>
        <taxon>Hologalegina</taxon>
        <taxon>IRL clade</taxon>
        <taxon>Trifolieae</taxon>
        <taxon>Trifolium</taxon>
    </lineage>
</organism>
<evidence type="ECO:0000256" key="1">
    <source>
        <dbReference type="SAM" id="MobiDB-lite"/>
    </source>
</evidence>
<evidence type="ECO:0000313" key="2">
    <source>
        <dbReference type="EMBL" id="MCH99418.1"/>
    </source>
</evidence>
<reference evidence="2 3" key="1">
    <citation type="journal article" date="2018" name="Front. Plant Sci.">
        <title>Red Clover (Trifolium pratense) and Zigzag Clover (T. medium) - A Picture of Genomic Similarities and Differences.</title>
        <authorList>
            <person name="Dluhosova J."/>
            <person name="Istvanek J."/>
            <person name="Nedelnik J."/>
            <person name="Repkova J."/>
        </authorList>
    </citation>
    <scope>NUCLEOTIDE SEQUENCE [LARGE SCALE GENOMIC DNA]</scope>
    <source>
        <strain evidence="3">cv. 10/8</strain>
        <tissue evidence="2">Leaf</tissue>
    </source>
</reference>
<feature type="region of interest" description="Disordered" evidence="1">
    <location>
        <begin position="1"/>
        <end position="23"/>
    </location>
</feature>